<accession>A0A937DKB3</accession>
<feature type="signal peptide" evidence="1">
    <location>
        <begin position="1"/>
        <end position="21"/>
    </location>
</feature>
<dbReference type="EMBL" id="JAERQG010000004">
    <property type="protein sequence ID" value="MBL0766760.1"/>
    <property type="molecule type" value="Genomic_DNA"/>
</dbReference>
<organism evidence="2 3">
    <name type="scientific">Marivirga atlantica</name>
    <dbReference type="NCBI Taxonomy" id="1548457"/>
    <lineage>
        <taxon>Bacteria</taxon>
        <taxon>Pseudomonadati</taxon>
        <taxon>Bacteroidota</taxon>
        <taxon>Cytophagia</taxon>
        <taxon>Cytophagales</taxon>
        <taxon>Marivirgaceae</taxon>
        <taxon>Marivirga</taxon>
    </lineage>
</organism>
<gene>
    <name evidence="2" type="ORF">JKP34_15945</name>
</gene>
<comment type="caution">
    <text evidence="2">The sequence shown here is derived from an EMBL/GenBank/DDBJ whole genome shotgun (WGS) entry which is preliminary data.</text>
</comment>
<keyword evidence="3" id="KW-1185">Reference proteome</keyword>
<feature type="chain" id="PRO_5036998121" description="DUF1735 domain-containing protein" evidence="1">
    <location>
        <begin position="22"/>
        <end position="300"/>
    </location>
</feature>
<evidence type="ECO:0000313" key="3">
    <source>
        <dbReference type="Proteomes" id="UP000642920"/>
    </source>
</evidence>
<name>A0A937DKB3_9BACT</name>
<sequence>MKKLIYAIATVFVLASCEDVADPLAGVEQTDLFVQFGANTPDSTALAEGSNFPQAVTIQAPISGGEDLLASLSFEGTAVYGTDFTISSEYLESVDENGAVIRIPFLPAKPNEFVTDQAEFTISFPENFVQDGTKELTVTLNGATGVESAGLSFAGGRGSIRKEFYVEISDNDCGDLAGLYAVDGDVLVSDLGPVTYSYEEALGLADCTVEGSYPLVDITGGLWGIGYADLYGASARNAIITIDPSSNEITWGTVSDQFGGLIVQDATQPTSNYDPNANTITIYWEATGYGERGVTTYTLQ</sequence>
<dbReference type="RefSeq" id="WP_201923657.1">
    <property type="nucleotide sequence ID" value="NZ_JAERQG010000004.1"/>
</dbReference>
<dbReference type="AlphaFoldDB" id="A0A937DKB3"/>
<evidence type="ECO:0000313" key="2">
    <source>
        <dbReference type="EMBL" id="MBL0766760.1"/>
    </source>
</evidence>
<evidence type="ECO:0000256" key="1">
    <source>
        <dbReference type="SAM" id="SignalP"/>
    </source>
</evidence>
<proteinExistence type="predicted"/>
<protein>
    <recommendedName>
        <fullName evidence="4">DUF1735 domain-containing protein</fullName>
    </recommendedName>
</protein>
<reference evidence="2" key="1">
    <citation type="submission" date="2021-01" db="EMBL/GenBank/DDBJ databases">
        <title>Marivirga sp. nov., isolated from intertidal surface sediments.</title>
        <authorList>
            <person name="Zhang M."/>
        </authorList>
    </citation>
    <scope>NUCLEOTIDE SEQUENCE</scope>
    <source>
        <strain evidence="2">SM1354</strain>
    </source>
</reference>
<evidence type="ECO:0008006" key="4">
    <source>
        <dbReference type="Google" id="ProtNLM"/>
    </source>
</evidence>
<dbReference type="Proteomes" id="UP000642920">
    <property type="component" value="Unassembled WGS sequence"/>
</dbReference>
<keyword evidence="1" id="KW-0732">Signal</keyword>
<dbReference type="PROSITE" id="PS51257">
    <property type="entry name" value="PROKAR_LIPOPROTEIN"/>
    <property type="match status" value="1"/>
</dbReference>